<accession>A0A2N0REU9</accession>
<keyword evidence="1" id="KW-0812">Transmembrane</keyword>
<feature type="transmembrane region" description="Helical" evidence="1">
    <location>
        <begin position="148"/>
        <end position="173"/>
    </location>
</feature>
<evidence type="ECO:0000313" key="3">
    <source>
        <dbReference type="Proteomes" id="UP000232688"/>
    </source>
</evidence>
<dbReference type="PANTHER" id="PTHR34391:SF1">
    <property type="entry name" value="UPF0658 GOLGI APPARATUS MEMBRANE PROTEIN C1952.10C-RELATED"/>
    <property type="match status" value="1"/>
</dbReference>
<dbReference type="Proteomes" id="UP000232688">
    <property type="component" value="Unassembled WGS sequence"/>
</dbReference>
<feature type="transmembrane region" description="Helical" evidence="1">
    <location>
        <begin position="211"/>
        <end position="234"/>
    </location>
</feature>
<name>A0A2N0REU9_9GLOM</name>
<dbReference type="PANTHER" id="PTHR34391">
    <property type="entry name" value="UPF0658 GOLGI APPARATUS MEMBRANE PROTEIN C1952.10C-RELATED"/>
    <property type="match status" value="1"/>
</dbReference>
<evidence type="ECO:0008006" key="4">
    <source>
        <dbReference type="Google" id="ProtNLM"/>
    </source>
</evidence>
<keyword evidence="1" id="KW-0472">Membrane</keyword>
<keyword evidence="1" id="KW-1133">Transmembrane helix</keyword>
<protein>
    <recommendedName>
        <fullName evidence="4">Chitin synthase export chaperone</fullName>
    </recommendedName>
</protein>
<dbReference type="VEuPathDB" id="FungiDB:FUN_009123"/>
<dbReference type="InterPro" id="IPR040410">
    <property type="entry name" value="UPF0658_Golgi"/>
</dbReference>
<feature type="transmembrane region" description="Helical" evidence="1">
    <location>
        <begin position="179"/>
        <end position="199"/>
    </location>
</feature>
<feature type="transmembrane region" description="Helical" evidence="1">
    <location>
        <begin position="65"/>
        <end position="90"/>
    </location>
</feature>
<dbReference type="EMBL" id="LLXH01000933">
    <property type="protein sequence ID" value="PKC61834.1"/>
    <property type="molecule type" value="Genomic_DNA"/>
</dbReference>
<reference evidence="2 3" key="1">
    <citation type="submission" date="2017-10" db="EMBL/GenBank/DDBJ databases">
        <title>Extensive intraspecific genome diversity in a model arbuscular mycorrhizal fungus.</title>
        <authorList>
            <person name="Chen E.C.H."/>
            <person name="Morin E."/>
            <person name="Baudet D."/>
            <person name="Noel J."/>
            <person name="Ndikumana S."/>
            <person name="Charron P."/>
            <person name="St-Onge C."/>
            <person name="Giorgi J."/>
            <person name="Grigoriev I.V."/>
            <person name="Roux C."/>
            <person name="Martin F.M."/>
            <person name="Corradi N."/>
        </authorList>
    </citation>
    <scope>NUCLEOTIDE SEQUENCE [LARGE SCALE GENOMIC DNA]</scope>
    <source>
        <strain evidence="2 3">A1</strain>
    </source>
</reference>
<dbReference type="AlphaFoldDB" id="A0A2N0REU9"/>
<gene>
    <name evidence="2" type="ORF">RhiirA1_424460</name>
</gene>
<organism evidence="2 3">
    <name type="scientific">Rhizophagus irregularis</name>
    <dbReference type="NCBI Taxonomy" id="588596"/>
    <lineage>
        <taxon>Eukaryota</taxon>
        <taxon>Fungi</taxon>
        <taxon>Fungi incertae sedis</taxon>
        <taxon>Mucoromycota</taxon>
        <taxon>Glomeromycotina</taxon>
        <taxon>Glomeromycetes</taxon>
        <taxon>Glomerales</taxon>
        <taxon>Glomeraceae</taxon>
        <taxon>Rhizophagus</taxon>
    </lineage>
</organism>
<evidence type="ECO:0000313" key="2">
    <source>
        <dbReference type="EMBL" id="PKC61834.1"/>
    </source>
</evidence>
<reference evidence="2 3" key="2">
    <citation type="submission" date="2017-10" db="EMBL/GenBank/DDBJ databases">
        <title>Genome analyses suggest a sexual origin of heterokaryosis in a supposedly ancient asexual fungus.</title>
        <authorList>
            <person name="Corradi N."/>
            <person name="Sedzielewska K."/>
            <person name="Noel J."/>
            <person name="Charron P."/>
            <person name="Farinelli L."/>
            <person name="Marton T."/>
            <person name="Kruger M."/>
            <person name="Pelin A."/>
            <person name="Brachmann A."/>
            <person name="Corradi N."/>
        </authorList>
    </citation>
    <scope>NUCLEOTIDE SEQUENCE [LARGE SCALE GENOMIC DNA]</scope>
    <source>
        <strain evidence="2 3">A1</strain>
    </source>
</reference>
<feature type="transmembrane region" description="Helical" evidence="1">
    <location>
        <begin position="12"/>
        <end position="30"/>
    </location>
</feature>
<sequence>MVKWDRLAESKSVVLFATTSVIQAVVLICLQLRIFTRNVYGWLNLNSELGGAADSCLYSGTFDSFMILTFESVMFIFLYLFQLYVCISAILHKNTIQVFMIALTNFCYVVLGVVQLIETKETHNKILNDCPMIAFDPEFMIPRYRTRLIFLMLLKLNLLMILLFSILIVPYSINGSEKTLVYVDFIFFMSVSLFNALAYKSITNEYKNGMNSFLTFWVIAMAVYGWFFYIGFSLTFAYKLYIGSIFGIFFLLLGVLTFVIGISVTKNFGKGLKEYLTIHKSGIKKIEEYEYKYDNNHNSNSNNNNI</sequence>
<dbReference type="VEuPathDB" id="FungiDB:RhiirFUN_007929"/>
<dbReference type="VEuPathDB" id="FungiDB:RhiirA1_424460"/>
<proteinExistence type="predicted"/>
<feature type="transmembrane region" description="Helical" evidence="1">
    <location>
        <begin position="240"/>
        <end position="264"/>
    </location>
</feature>
<dbReference type="GO" id="GO:0005794">
    <property type="term" value="C:Golgi apparatus"/>
    <property type="evidence" value="ECO:0007669"/>
    <property type="project" value="TreeGrafter"/>
</dbReference>
<comment type="caution">
    <text evidence="2">The sequence shown here is derived from an EMBL/GenBank/DDBJ whole genome shotgun (WGS) entry which is preliminary data.</text>
</comment>
<evidence type="ECO:0000256" key="1">
    <source>
        <dbReference type="SAM" id="Phobius"/>
    </source>
</evidence>